<evidence type="ECO:0008006" key="3">
    <source>
        <dbReference type="Google" id="ProtNLM"/>
    </source>
</evidence>
<dbReference type="OrthoDB" id="8421706at2"/>
<protein>
    <recommendedName>
        <fullName evidence="3">Arsenate reductase</fullName>
    </recommendedName>
</protein>
<evidence type="ECO:0000313" key="1">
    <source>
        <dbReference type="EMBL" id="CRZ18831.1"/>
    </source>
</evidence>
<dbReference type="Proteomes" id="UP000199147">
    <property type="component" value="Unassembled WGS sequence"/>
</dbReference>
<dbReference type="AlphaFoldDB" id="A0A0H5RYB6"/>
<reference evidence="2" key="1">
    <citation type="submission" date="2015-07" db="EMBL/GenBank/DDBJ databases">
        <authorList>
            <person name="Urmite Genomes"/>
        </authorList>
    </citation>
    <scope>NUCLEOTIDE SEQUENCE [LARGE SCALE GENOMIC DNA]</scope>
    <source>
        <strain evidence="2">type strain: ATCC 49404</strain>
    </source>
</reference>
<dbReference type="STRING" id="146018.BN2156_05744"/>
<name>A0A0H5RYB6_9MYCO</name>
<evidence type="ECO:0000313" key="2">
    <source>
        <dbReference type="Proteomes" id="UP000199147"/>
    </source>
</evidence>
<organism evidence="1 2">
    <name type="scientific">Mycolicibacterium neworleansense</name>
    <dbReference type="NCBI Taxonomy" id="146018"/>
    <lineage>
        <taxon>Bacteria</taxon>
        <taxon>Bacillati</taxon>
        <taxon>Actinomycetota</taxon>
        <taxon>Actinomycetes</taxon>
        <taxon>Mycobacteriales</taxon>
        <taxon>Mycobacteriaceae</taxon>
        <taxon>Mycolicibacterium</taxon>
    </lineage>
</organism>
<gene>
    <name evidence="1" type="ORF">BN2156_05744</name>
</gene>
<proteinExistence type="predicted"/>
<dbReference type="RefSeq" id="WP_005086273.1">
    <property type="nucleotide sequence ID" value="NZ_CWKH01000003.1"/>
</dbReference>
<dbReference type="EMBL" id="CWKH01000003">
    <property type="protein sequence ID" value="CRZ18831.1"/>
    <property type="molecule type" value="Genomic_DNA"/>
</dbReference>
<accession>A0A0H5RYB6</accession>
<sequence length="114" mass="12389">MAIEDGSDWVPQSCSLPSAERPLRVAEFDRLFGESAVRSTRVTTTRLDVELDAAAQHRARDLAARESECCSYFTFTFETVGPNVVMRIEVPPSQSAVLDALAGRVDVATRGGVT</sequence>
<keyword evidence="2" id="KW-1185">Reference proteome</keyword>